<sequence length="38" mass="4485">MEDLIVNFILFKSLKKLSIKFTLKKSIPLNDSMGYFFD</sequence>
<protein>
    <submittedName>
        <fullName evidence="1">Uncharacterized protein</fullName>
    </submittedName>
</protein>
<gene>
    <name evidence="1" type="ORF">FM115_03940</name>
</gene>
<evidence type="ECO:0000313" key="1">
    <source>
        <dbReference type="EMBL" id="SJN27154.1"/>
    </source>
</evidence>
<reference evidence="1 2" key="1">
    <citation type="submission" date="2017-02" db="EMBL/GenBank/DDBJ databases">
        <authorList>
            <person name="Peterson S.W."/>
        </authorList>
    </citation>
    <scope>NUCLEOTIDE SEQUENCE [LARGE SCALE GENOMIC DNA]</scope>
    <source>
        <strain evidence="1 2">42ea</strain>
    </source>
</reference>
<name>A0A1R4J5F0_9LACT</name>
<dbReference type="AlphaFoldDB" id="A0A1R4J5F0"/>
<evidence type="ECO:0000313" key="2">
    <source>
        <dbReference type="Proteomes" id="UP000195611"/>
    </source>
</evidence>
<organism evidence="1 2">
    <name type="scientific">Marinilactibacillus psychrotolerans 42ea</name>
    <dbReference type="NCBI Taxonomy" id="1255609"/>
    <lineage>
        <taxon>Bacteria</taxon>
        <taxon>Bacillati</taxon>
        <taxon>Bacillota</taxon>
        <taxon>Bacilli</taxon>
        <taxon>Lactobacillales</taxon>
        <taxon>Carnobacteriaceae</taxon>
        <taxon>Marinilactibacillus</taxon>
    </lineage>
</organism>
<dbReference type="Proteomes" id="UP000195611">
    <property type="component" value="Unassembled WGS sequence"/>
</dbReference>
<dbReference type="EMBL" id="FUKW01000064">
    <property type="protein sequence ID" value="SJN27154.1"/>
    <property type="molecule type" value="Genomic_DNA"/>
</dbReference>
<accession>A0A1R4J5F0</accession>
<proteinExistence type="predicted"/>